<dbReference type="Proteomes" id="UP000008204">
    <property type="component" value="Chromosome"/>
</dbReference>
<dbReference type="KEGG" id="cyp:PCC8801_3714"/>
<sequence>MKHFCDDWIREWCDDNGWTDLFIERYNNYWAFPPGAVMPEPIPVDALRVIKITKGLCQEEKTWLMGALVLSIVAIVSSYVFKSPMPIVFAFAFDAVTAAQLEVEEI</sequence>
<organism evidence="2 3">
    <name type="scientific">Rippkaea orientalis (strain PCC 8801 / RF-1)</name>
    <name type="common">Cyanothece sp. (strain PCC 8801)</name>
    <dbReference type="NCBI Taxonomy" id="41431"/>
    <lineage>
        <taxon>Bacteria</taxon>
        <taxon>Bacillati</taxon>
        <taxon>Cyanobacteriota</taxon>
        <taxon>Cyanophyceae</taxon>
        <taxon>Oscillatoriophycideae</taxon>
        <taxon>Chroococcales</taxon>
        <taxon>Aphanothecaceae</taxon>
        <taxon>Rippkaea</taxon>
        <taxon>Rippkaea orientalis</taxon>
    </lineage>
</organism>
<feature type="transmembrane region" description="Helical" evidence="1">
    <location>
        <begin position="63"/>
        <end position="81"/>
    </location>
</feature>
<proteinExistence type="predicted"/>
<keyword evidence="3" id="KW-1185">Reference proteome</keyword>
<keyword evidence="1" id="KW-0472">Membrane</keyword>
<keyword evidence="1" id="KW-0812">Transmembrane</keyword>
<dbReference type="OrthoDB" id="560556at2"/>
<dbReference type="AlphaFoldDB" id="B7K2W8"/>
<dbReference type="EMBL" id="CP001287">
    <property type="protein sequence ID" value="ACK67669.1"/>
    <property type="molecule type" value="Genomic_DNA"/>
</dbReference>
<reference evidence="3" key="1">
    <citation type="journal article" date="2011" name="MBio">
        <title>Novel metabolic attributes of the genus Cyanothece, comprising a group of unicellular nitrogen-fixing Cyanobacteria.</title>
        <authorList>
            <person name="Bandyopadhyay A."/>
            <person name="Elvitigala T."/>
            <person name="Welsh E."/>
            <person name="Stockel J."/>
            <person name="Liberton M."/>
            <person name="Min H."/>
            <person name="Sherman L.A."/>
            <person name="Pakrasi H.B."/>
        </authorList>
    </citation>
    <scope>NUCLEOTIDE SEQUENCE [LARGE SCALE GENOMIC DNA]</scope>
    <source>
        <strain evidence="3">PCC 8801</strain>
    </source>
</reference>
<accession>B7K2W8</accession>
<dbReference type="RefSeq" id="WP_012596927.1">
    <property type="nucleotide sequence ID" value="NC_011726.1"/>
</dbReference>
<name>B7K2W8_RIPO1</name>
<keyword evidence="1" id="KW-1133">Transmembrane helix</keyword>
<evidence type="ECO:0000256" key="1">
    <source>
        <dbReference type="SAM" id="Phobius"/>
    </source>
</evidence>
<evidence type="ECO:0000313" key="2">
    <source>
        <dbReference type="EMBL" id="ACK67669.1"/>
    </source>
</evidence>
<dbReference type="eggNOG" id="COG0494">
    <property type="taxonomic scope" value="Bacteria"/>
</dbReference>
<gene>
    <name evidence="2" type="ordered locus">PCC8801_3714</name>
</gene>
<evidence type="ECO:0000313" key="3">
    <source>
        <dbReference type="Proteomes" id="UP000008204"/>
    </source>
</evidence>
<dbReference type="STRING" id="41431.PCC8801_3714"/>
<dbReference type="HOGENOM" id="CLU_2154170_0_0_3"/>
<protein>
    <submittedName>
        <fullName evidence="2">Uncharacterized protein</fullName>
    </submittedName>
</protein>